<evidence type="ECO:0000313" key="1">
    <source>
        <dbReference type="EMBL" id="KAK0588185.1"/>
    </source>
</evidence>
<reference evidence="1" key="2">
    <citation type="submission" date="2023-06" db="EMBL/GenBank/DDBJ databases">
        <authorList>
            <person name="Swenson N.G."/>
            <person name="Wegrzyn J.L."/>
            <person name="Mcevoy S.L."/>
        </authorList>
    </citation>
    <scope>NUCLEOTIDE SEQUENCE</scope>
    <source>
        <strain evidence="1">NS2018</strain>
        <tissue evidence="1">Leaf</tissue>
    </source>
</reference>
<sequence length="377" mass="41089">MGHSSDSKDGASQSLLVQKEGLGNSAHKEFSNIIVDLTARNDEDQQDQPNNLVVSMEERSPVVSKDSREECFISKKNNPSTNNVRARFLLKVMVQIGRISFFIDSYGRGDVLDYVEDHDMAALKGRLDSSRIMVAIAEDQSCLASVVIESVSDSFRVEVKEDIEVPSDEWIGEIGRVSSGTYGVDVDGTVGGMELVNLSVFVEKGLVGNQRSGDEVSSVVVGKEIRCVDSLSGYSLSSDEDGFRPGSPCRLKLGLVDSLVDTDKNQRSCKDVGQSALNKNMVGLGDLIVDSLAAMPPLGHCLFSPKELFADLGSVRGVNLAKPNSCYGEDRGWCVEKEVAKVLETNVALGLKFNGNPETLRKEITSRDEEDREHFRA</sequence>
<comment type="caution">
    <text evidence="1">The sequence shown here is derived from an EMBL/GenBank/DDBJ whole genome shotgun (WGS) entry which is preliminary data.</text>
</comment>
<dbReference type="EMBL" id="JAUESC010000382">
    <property type="protein sequence ID" value="KAK0588185.1"/>
    <property type="molecule type" value="Genomic_DNA"/>
</dbReference>
<dbReference type="AlphaFoldDB" id="A0AA39SDM4"/>
<accession>A0AA39SDM4</accession>
<protein>
    <submittedName>
        <fullName evidence="1">Uncharacterized protein</fullName>
    </submittedName>
</protein>
<proteinExistence type="predicted"/>
<reference evidence="1" key="1">
    <citation type="journal article" date="2022" name="Plant J.">
        <title>Strategies of tolerance reflected in two North American maple genomes.</title>
        <authorList>
            <person name="McEvoy S.L."/>
            <person name="Sezen U.U."/>
            <person name="Trouern-Trend A."/>
            <person name="McMahon S.M."/>
            <person name="Schaberg P.G."/>
            <person name="Yang J."/>
            <person name="Wegrzyn J.L."/>
            <person name="Swenson N.G."/>
        </authorList>
    </citation>
    <scope>NUCLEOTIDE SEQUENCE</scope>
    <source>
        <strain evidence="1">NS2018</strain>
    </source>
</reference>
<name>A0AA39SDM4_ACESA</name>
<evidence type="ECO:0000313" key="2">
    <source>
        <dbReference type="Proteomes" id="UP001168877"/>
    </source>
</evidence>
<keyword evidence="2" id="KW-1185">Reference proteome</keyword>
<dbReference type="Proteomes" id="UP001168877">
    <property type="component" value="Unassembled WGS sequence"/>
</dbReference>
<gene>
    <name evidence="1" type="ORF">LWI29_035579</name>
</gene>
<organism evidence="1 2">
    <name type="scientific">Acer saccharum</name>
    <name type="common">Sugar maple</name>
    <dbReference type="NCBI Taxonomy" id="4024"/>
    <lineage>
        <taxon>Eukaryota</taxon>
        <taxon>Viridiplantae</taxon>
        <taxon>Streptophyta</taxon>
        <taxon>Embryophyta</taxon>
        <taxon>Tracheophyta</taxon>
        <taxon>Spermatophyta</taxon>
        <taxon>Magnoliopsida</taxon>
        <taxon>eudicotyledons</taxon>
        <taxon>Gunneridae</taxon>
        <taxon>Pentapetalae</taxon>
        <taxon>rosids</taxon>
        <taxon>malvids</taxon>
        <taxon>Sapindales</taxon>
        <taxon>Sapindaceae</taxon>
        <taxon>Hippocastanoideae</taxon>
        <taxon>Acereae</taxon>
        <taxon>Acer</taxon>
    </lineage>
</organism>